<dbReference type="Pfam" id="PF13374">
    <property type="entry name" value="TPR_10"/>
    <property type="match status" value="1"/>
</dbReference>
<dbReference type="SMART" id="SM00028">
    <property type="entry name" value="TPR"/>
    <property type="match status" value="5"/>
</dbReference>
<keyword evidence="4" id="KW-0808">Transferase</keyword>
<dbReference type="PANTHER" id="PTHR34220">
    <property type="entry name" value="SENSOR HISTIDINE KINASE YPDA"/>
    <property type="match status" value="1"/>
</dbReference>
<dbReference type="EMBL" id="JAEHNY010000017">
    <property type="protein sequence ID" value="MBI6121385.1"/>
    <property type="molecule type" value="Genomic_DNA"/>
</dbReference>
<dbReference type="PROSITE" id="PS50005">
    <property type="entry name" value="TPR"/>
    <property type="match status" value="1"/>
</dbReference>
<dbReference type="SUPFAM" id="SSF48452">
    <property type="entry name" value="TPR-like"/>
    <property type="match status" value="1"/>
</dbReference>
<dbReference type="Pfam" id="PF06580">
    <property type="entry name" value="His_kinase"/>
    <property type="match status" value="1"/>
</dbReference>
<dbReference type="Proteomes" id="UP000635665">
    <property type="component" value="Unassembled WGS sequence"/>
</dbReference>
<dbReference type="SUPFAM" id="SSF55874">
    <property type="entry name" value="ATPase domain of HSP90 chaperone/DNA topoisomerase II/histidine kinase"/>
    <property type="match status" value="1"/>
</dbReference>
<keyword evidence="5" id="KW-1185">Reference proteome</keyword>
<dbReference type="RefSeq" id="WP_198639482.1">
    <property type="nucleotide sequence ID" value="NZ_JAEHNY010000017.1"/>
</dbReference>
<dbReference type="InterPro" id="IPR010559">
    <property type="entry name" value="Sig_transdc_His_kin_internal"/>
</dbReference>
<organism evidence="4 5">
    <name type="scientific">Salegentibacter maritimus</name>
    <dbReference type="NCBI Taxonomy" id="2794347"/>
    <lineage>
        <taxon>Bacteria</taxon>
        <taxon>Pseudomonadati</taxon>
        <taxon>Bacteroidota</taxon>
        <taxon>Flavobacteriia</taxon>
        <taxon>Flavobacteriales</taxon>
        <taxon>Flavobacteriaceae</taxon>
        <taxon>Salegentibacter</taxon>
    </lineage>
</organism>
<keyword evidence="4" id="KW-0418">Kinase</keyword>
<evidence type="ECO:0000256" key="2">
    <source>
        <dbReference type="SAM" id="Phobius"/>
    </source>
</evidence>
<proteinExistence type="predicted"/>
<dbReference type="InterPro" id="IPR036890">
    <property type="entry name" value="HATPase_C_sf"/>
</dbReference>
<evidence type="ECO:0000259" key="3">
    <source>
        <dbReference type="Pfam" id="PF06580"/>
    </source>
</evidence>
<dbReference type="InterPro" id="IPR011990">
    <property type="entry name" value="TPR-like_helical_dom_sf"/>
</dbReference>
<feature type="domain" description="Signal transduction histidine kinase internal region" evidence="3">
    <location>
        <begin position="365"/>
        <end position="437"/>
    </location>
</feature>
<keyword evidence="2" id="KW-0812">Transmembrane</keyword>
<evidence type="ECO:0000313" key="5">
    <source>
        <dbReference type="Proteomes" id="UP000635665"/>
    </source>
</evidence>
<evidence type="ECO:0000313" key="4">
    <source>
        <dbReference type="EMBL" id="MBI6121385.1"/>
    </source>
</evidence>
<comment type="caution">
    <text evidence="4">The sequence shown here is derived from an EMBL/GenBank/DDBJ whole genome shotgun (WGS) entry which is preliminary data.</text>
</comment>
<name>A0ABS0TJY6_9FLAO</name>
<keyword evidence="2" id="KW-1133">Transmembrane helix</keyword>
<dbReference type="Pfam" id="PF13181">
    <property type="entry name" value="TPR_8"/>
    <property type="match status" value="1"/>
</dbReference>
<evidence type="ECO:0000256" key="1">
    <source>
        <dbReference type="PROSITE-ProRule" id="PRU00339"/>
    </source>
</evidence>
<dbReference type="Gene3D" id="1.25.40.10">
    <property type="entry name" value="Tetratricopeptide repeat domain"/>
    <property type="match status" value="2"/>
</dbReference>
<accession>A0ABS0TJY6</accession>
<protein>
    <submittedName>
        <fullName evidence="4">Histidine kinase</fullName>
    </submittedName>
</protein>
<sequence length="572" mass="66931">MHYFTKFTIVLFFNLLFTFSYGIQQNPKDFKSIDSLIQNRALEKAKEESFQIIRKQPKNFQTVGRAHIYLGKINLLQGELDIALSNYMDAKKHLELLSETDRVELFSGIGIVYSRSKNFNSAEKSFKKALLGYKNNDFWRLKTLVNLGGVYMEKNDPKVIKVYKEALQLAKEIEQPKVEVVILTNLSNQYIKESQWQLAINTANKSLRIRDSLQMPLSVITYNNLGYALVNSGKVPEGINYYEKALAKASSQELQQLFYNLLNAYINIKDYEKGIDYYNRYDSIKDQIAEKRYEEKIAAIKTFYDTAEKERKIANLEAEKKAHNKKITWLIFGGGIFFLLILTIIFFRINHLKTKQALQQSQLRSKFLRLQLNPHFLFNALQQVQYYIYKNEPNTSMQYLDNFSKLIRLILEHSDEEYINLTDELEILSNYLELQKTPENQGISYRIIYKDVHDPETIKIPVMLLQPFVENAVIHGARQNRENGKVKLLFRQDVKKKVLYIEIVDNGKGIQTDRSQDHKKLHRSMGREILKNRVEEFNKMNKSHIVLNVERACNDKAFPGTKVTLTVPYLEF</sequence>
<feature type="repeat" description="TPR" evidence="1">
    <location>
        <begin position="103"/>
        <end position="136"/>
    </location>
</feature>
<dbReference type="Gene3D" id="3.30.565.10">
    <property type="entry name" value="Histidine kinase-like ATPase, C-terminal domain"/>
    <property type="match status" value="1"/>
</dbReference>
<dbReference type="InterPro" id="IPR019734">
    <property type="entry name" value="TPR_rpt"/>
</dbReference>
<reference evidence="4 5" key="1">
    <citation type="submission" date="2020-12" db="EMBL/GenBank/DDBJ databases">
        <title>Salegentibacter orientalis sp. nov., isolated from costal sediment.</title>
        <authorList>
            <person name="Lian F.-B."/>
        </authorList>
    </citation>
    <scope>NUCLEOTIDE SEQUENCE [LARGE SCALE GENOMIC DNA]</scope>
    <source>
        <strain evidence="4 5">F60176</strain>
    </source>
</reference>
<keyword evidence="1" id="KW-0802">TPR repeat</keyword>
<dbReference type="PANTHER" id="PTHR34220:SF7">
    <property type="entry name" value="SENSOR HISTIDINE KINASE YPDA"/>
    <property type="match status" value="1"/>
</dbReference>
<feature type="transmembrane region" description="Helical" evidence="2">
    <location>
        <begin position="327"/>
        <end position="347"/>
    </location>
</feature>
<dbReference type="GO" id="GO:0016301">
    <property type="term" value="F:kinase activity"/>
    <property type="evidence" value="ECO:0007669"/>
    <property type="project" value="UniProtKB-KW"/>
</dbReference>
<dbReference type="InterPro" id="IPR050640">
    <property type="entry name" value="Bact_2-comp_sensor_kinase"/>
</dbReference>
<gene>
    <name evidence="4" type="ORF">I6U50_15265</name>
</gene>
<keyword evidence="2" id="KW-0472">Membrane</keyword>